<keyword evidence="1" id="KW-0560">Oxidoreductase</keyword>
<dbReference type="SUPFAM" id="SSF50129">
    <property type="entry name" value="GroES-like"/>
    <property type="match status" value="1"/>
</dbReference>
<evidence type="ECO:0000313" key="3">
    <source>
        <dbReference type="EMBL" id="EEB06319.2"/>
    </source>
</evidence>
<dbReference type="STRING" id="402676.B6K0G9"/>
<dbReference type="InterPro" id="IPR020843">
    <property type="entry name" value="ER"/>
</dbReference>
<dbReference type="PANTHER" id="PTHR43205:SF7">
    <property type="entry name" value="PROSTAGLANDIN REDUCTASE 1"/>
    <property type="match status" value="1"/>
</dbReference>
<name>B6K0G9_SCHJY</name>
<proteinExistence type="predicted"/>
<feature type="domain" description="Enoyl reductase (ER)" evidence="2">
    <location>
        <begin position="64"/>
        <end position="349"/>
    </location>
</feature>
<dbReference type="GeneID" id="7048111"/>
<dbReference type="InterPro" id="IPR041694">
    <property type="entry name" value="ADH_N_2"/>
</dbReference>
<dbReference type="AlphaFoldDB" id="B6K0G9"/>
<dbReference type="SUPFAM" id="SSF51735">
    <property type="entry name" value="NAD(P)-binding Rossmann-fold domains"/>
    <property type="match status" value="1"/>
</dbReference>
<reference evidence="3 4" key="1">
    <citation type="journal article" date="2011" name="Science">
        <title>Comparative functional genomics of the fission yeasts.</title>
        <authorList>
            <person name="Rhind N."/>
            <person name="Chen Z."/>
            <person name="Yassour M."/>
            <person name="Thompson D.A."/>
            <person name="Haas B.J."/>
            <person name="Habib N."/>
            <person name="Wapinski I."/>
            <person name="Roy S."/>
            <person name="Lin M.F."/>
            <person name="Heiman D.I."/>
            <person name="Young S.K."/>
            <person name="Furuya K."/>
            <person name="Guo Y."/>
            <person name="Pidoux A."/>
            <person name="Chen H.M."/>
            <person name="Robbertse B."/>
            <person name="Goldberg J.M."/>
            <person name="Aoki K."/>
            <person name="Bayne E.H."/>
            <person name="Berlin A.M."/>
            <person name="Desjardins C.A."/>
            <person name="Dobbs E."/>
            <person name="Dukaj L."/>
            <person name="Fan L."/>
            <person name="FitzGerald M.G."/>
            <person name="French C."/>
            <person name="Gujja S."/>
            <person name="Hansen K."/>
            <person name="Keifenheim D."/>
            <person name="Levin J.Z."/>
            <person name="Mosher R.A."/>
            <person name="Mueller C.A."/>
            <person name="Pfiffner J."/>
            <person name="Priest M."/>
            <person name="Russ C."/>
            <person name="Smialowska A."/>
            <person name="Swoboda P."/>
            <person name="Sykes S.M."/>
            <person name="Vaughn M."/>
            <person name="Vengrova S."/>
            <person name="Yoder R."/>
            <person name="Zeng Q."/>
            <person name="Allshire R."/>
            <person name="Baulcombe D."/>
            <person name="Birren B.W."/>
            <person name="Brown W."/>
            <person name="Ekwall K."/>
            <person name="Kellis M."/>
            <person name="Leatherwood J."/>
            <person name="Levin H."/>
            <person name="Margalit H."/>
            <person name="Martienssen R."/>
            <person name="Nieduszynski C.A."/>
            <person name="Spatafora J.W."/>
            <person name="Friedman N."/>
            <person name="Dalgaard J.Z."/>
            <person name="Baumann P."/>
            <person name="Niki H."/>
            <person name="Regev A."/>
            <person name="Nusbaum C."/>
        </authorList>
    </citation>
    <scope>NUCLEOTIDE SEQUENCE [LARGE SCALE GENOMIC DNA]</scope>
    <source>
        <strain evidence="4">yFS275 / FY16936</strain>
    </source>
</reference>
<accession>B6K0G9</accession>
<evidence type="ECO:0000313" key="4">
    <source>
        <dbReference type="Proteomes" id="UP000001744"/>
    </source>
</evidence>
<dbReference type="Pfam" id="PF16884">
    <property type="entry name" value="ADH_N_2"/>
    <property type="match status" value="1"/>
</dbReference>
<dbReference type="Pfam" id="PF00107">
    <property type="entry name" value="ADH_zinc_N"/>
    <property type="match status" value="1"/>
</dbReference>
<dbReference type="CDD" id="cd05288">
    <property type="entry name" value="PGDH"/>
    <property type="match status" value="1"/>
</dbReference>
<dbReference type="Gene3D" id="3.90.180.10">
    <property type="entry name" value="Medium-chain alcohol dehydrogenases, catalytic domain"/>
    <property type="match status" value="1"/>
</dbReference>
<evidence type="ECO:0000259" key="2">
    <source>
        <dbReference type="SMART" id="SM00829"/>
    </source>
</evidence>
<dbReference type="Gene3D" id="3.40.50.720">
    <property type="entry name" value="NAD(P)-binding Rossmann-like Domain"/>
    <property type="match status" value="1"/>
</dbReference>
<dbReference type="JaponicusDB" id="SJAG_01362"/>
<dbReference type="RefSeq" id="XP_002172612.2">
    <property type="nucleotide sequence ID" value="XM_002172576.2"/>
</dbReference>
<sequence length="354" mass="39924">MQDMSNNAVIVRKLMQSSEGYPKVGENIDFVRRPYDASQLQLSDNFPVLAKVLYISVDPFLKLRLIENLDADEEVTKPFEEGKPLSCYAVVTVIDSLSEKWKKGDRLFSFANWEEYTLLSTQTLESSCLITDKDDSMLKDYLGVLGMAGHTAYIGLKHVGHPKANETVLVSSACGAVGMMAGQLAKSFGCYVVGSAGSDEKVEFLKNELHFDDAFNYKKENYSDALKRTCPKGIDVYFDNVGGELLDTVFLHANLYARIIYCGALSQYCAKEPYGLKNTMQMITKCIRFEGFSYYYYYSLYWDECCSTIKKLLSEQKLHFKLDMKVGLEQTPEAFTSMLQGKNFGKVIVQVAQD</sequence>
<dbReference type="OrthoDB" id="809632at2759"/>
<dbReference type="PANTHER" id="PTHR43205">
    <property type="entry name" value="PROSTAGLANDIN REDUCTASE"/>
    <property type="match status" value="1"/>
</dbReference>
<dbReference type="eggNOG" id="KOG1196">
    <property type="taxonomic scope" value="Eukaryota"/>
</dbReference>
<keyword evidence="4" id="KW-1185">Reference proteome</keyword>
<organism evidence="3 4">
    <name type="scientific">Schizosaccharomyces japonicus (strain yFS275 / FY16936)</name>
    <name type="common">Fission yeast</name>
    <dbReference type="NCBI Taxonomy" id="402676"/>
    <lineage>
        <taxon>Eukaryota</taxon>
        <taxon>Fungi</taxon>
        <taxon>Dikarya</taxon>
        <taxon>Ascomycota</taxon>
        <taxon>Taphrinomycotina</taxon>
        <taxon>Schizosaccharomycetes</taxon>
        <taxon>Schizosaccharomycetales</taxon>
        <taxon>Schizosaccharomycetaceae</taxon>
        <taxon>Schizosaccharomyces</taxon>
    </lineage>
</organism>
<protein>
    <submittedName>
        <fullName evidence="3">NADP-dependent leukotriene B4 12-hydroxydehydrogenase</fullName>
    </submittedName>
</protein>
<dbReference type="InterPro" id="IPR045010">
    <property type="entry name" value="MDR_fam"/>
</dbReference>
<dbReference type="EMBL" id="KE651168">
    <property type="protein sequence ID" value="EEB06319.2"/>
    <property type="molecule type" value="Genomic_DNA"/>
</dbReference>
<dbReference type="SMART" id="SM00829">
    <property type="entry name" value="PKS_ER"/>
    <property type="match status" value="1"/>
</dbReference>
<dbReference type="InterPro" id="IPR013149">
    <property type="entry name" value="ADH-like_C"/>
</dbReference>
<dbReference type="HOGENOM" id="CLU_026673_29_1_1"/>
<dbReference type="OMA" id="MISDYNT"/>
<dbReference type="FunFam" id="3.40.50.720:FF:000121">
    <property type="entry name" value="Prostaglandin reductase 2"/>
    <property type="match status" value="1"/>
</dbReference>
<dbReference type="GO" id="GO:0016628">
    <property type="term" value="F:oxidoreductase activity, acting on the CH-CH group of donors, NAD or NADP as acceptor"/>
    <property type="evidence" value="ECO:0007669"/>
    <property type="project" value="InterPro"/>
</dbReference>
<dbReference type="Proteomes" id="UP000001744">
    <property type="component" value="Unassembled WGS sequence"/>
</dbReference>
<evidence type="ECO:0000256" key="1">
    <source>
        <dbReference type="ARBA" id="ARBA00023002"/>
    </source>
</evidence>
<dbReference type="InterPro" id="IPR036291">
    <property type="entry name" value="NAD(P)-bd_dom_sf"/>
</dbReference>
<dbReference type="InterPro" id="IPR011032">
    <property type="entry name" value="GroES-like_sf"/>
</dbReference>
<gene>
    <name evidence="3" type="ORF">SJAG_01362</name>
</gene>
<dbReference type="VEuPathDB" id="FungiDB:SJAG_01362"/>